<feature type="region of interest" description="Disordered" evidence="1">
    <location>
        <begin position="170"/>
        <end position="211"/>
    </location>
</feature>
<feature type="region of interest" description="Disordered" evidence="1">
    <location>
        <begin position="1"/>
        <end position="34"/>
    </location>
</feature>
<gene>
    <name evidence="3" type="ORF">GCM10009535_39040</name>
</gene>
<keyword evidence="2" id="KW-0472">Membrane</keyword>
<evidence type="ECO:0000313" key="3">
    <source>
        <dbReference type="EMBL" id="GAA0656264.1"/>
    </source>
</evidence>
<keyword evidence="4" id="KW-1185">Reference proteome</keyword>
<sequence length="611" mass="66449">MSTGFVPHQPHHADNQQSADIPQPPDLPPDPPHASEATRLLCAGTYLNPAYRDRVIDELYVNQQRFVAPSLGFDAARVLAHALRARHLELLWAAAILGLWVVGLPLSGWLLFGLLWPSLLIALAPWIRDRAPGPLVLRMIGAFLVRWCGRLMFAFGLFVVGNVAAGADLQDDSGDSGDSGDSDESGSTYDPYAPYNPYGPGESDDSGLTSSDAGDALAPFAGLGGDEVEAWHGWLTLAVFAIIALCEAARRGQFARVLSAELSPQRFPDVANDPAEHGEGARFRRLKNLIRREQHAPLIMYDEAGPFRGAGEPYDTWVLTVELRPDAAKKQQPINNRAILERIGPMLGQLRRPAPHAGTAVRDRLRRLEIDECVFLPVEGLTSRDQAPYDPDSFEQHRQRSVEEGGEKRRHFLRVRVGGWEEELVVTVYVRIHTQGRMLVLEIAPHVLTPVNPEFKNADRIAHRFRTSNGFGKAVAALVLVPGSAGRALVTLGRGAGHAWRLLMGNQVRALPEGPALSVREVAAVETGSTFQEMDVARYLRGVQDRIGRGVRLALAEAGYETGEFVQKIVNVSNGAVHIDRVEASTFAIGEHASATSGGPGPQKGAASHGK</sequence>
<reference evidence="3 4" key="1">
    <citation type="journal article" date="2019" name="Int. J. Syst. Evol. Microbiol.">
        <title>The Global Catalogue of Microorganisms (GCM) 10K type strain sequencing project: providing services to taxonomists for standard genome sequencing and annotation.</title>
        <authorList>
            <consortium name="The Broad Institute Genomics Platform"/>
            <consortium name="The Broad Institute Genome Sequencing Center for Infectious Disease"/>
            <person name="Wu L."/>
            <person name="Ma J."/>
        </authorList>
    </citation>
    <scope>NUCLEOTIDE SEQUENCE [LARGE SCALE GENOMIC DNA]</scope>
    <source>
        <strain evidence="3 4">JCM 10367</strain>
    </source>
</reference>
<evidence type="ECO:0000256" key="1">
    <source>
        <dbReference type="SAM" id="MobiDB-lite"/>
    </source>
</evidence>
<keyword evidence="2" id="KW-1133">Transmembrane helix</keyword>
<comment type="caution">
    <text evidence="3">The sequence shown here is derived from an EMBL/GenBank/DDBJ whole genome shotgun (WGS) entry which is preliminary data.</text>
</comment>
<feature type="compositionally biased region" description="Basic and acidic residues" evidence="1">
    <location>
        <begin position="394"/>
        <end position="405"/>
    </location>
</feature>
<feature type="region of interest" description="Disordered" evidence="1">
    <location>
        <begin position="592"/>
        <end position="611"/>
    </location>
</feature>
<evidence type="ECO:0000313" key="4">
    <source>
        <dbReference type="Proteomes" id="UP001500724"/>
    </source>
</evidence>
<evidence type="ECO:0000256" key="2">
    <source>
        <dbReference type="SAM" id="Phobius"/>
    </source>
</evidence>
<accession>A0ABN1HK42</accession>
<feature type="compositionally biased region" description="Acidic residues" evidence="1">
    <location>
        <begin position="170"/>
        <end position="184"/>
    </location>
</feature>
<dbReference type="EMBL" id="BAAAGU010000040">
    <property type="protein sequence ID" value="GAA0656264.1"/>
    <property type="molecule type" value="Genomic_DNA"/>
</dbReference>
<feature type="compositionally biased region" description="Pro residues" evidence="1">
    <location>
        <begin position="22"/>
        <end position="32"/>
    </location>
</feature>
<proteinExistence type="predicted"/>
<feature type="transmembrane region" description="Helical" evidence="2">
    <location>
        <begin position="87"/>
        <end position="103"/>
    </location>
</feature>
<dbReference type="RefSeq" id="WP_344003334.1">
    <property type="nucleotide sequence ID" value="NZ_BAAAGU010000040.1"/>
</dbReference>
<organism evidence="3 4">
    <name type="scientific">Streptomyces thermocarboxydovorans</name>
    <dbReference type="NCBI Taxonomy" id="59298"/>
    <lineage>
        <taxon>Bacteria</taxon>
        <taxon>Bacillati</taxon>
        <taxon>Actinomycetota</taxon>
        <taxon>Actinomycetes</taxon>
        <taxon>Kitasatosporales</taxon>
        <taxon>Streptomycetaceae</taxon>
        <taxon>Streptomyces</taxon>
    </lineage>
</organism>
<keyword evidence="2" id="KW-0812">Transmembrane</keyword>
<name>A0ABN1HK42_9ACTN</name>
<dbReference type="Proteomes" id="UP001500724">
    <property type="component" value="Unassembled WGS sequence"/>
</dbReference>
<protein>
    <submittedName>
        <fullName evidence="3">Uncharacterized protein</fullName>
    </submittedName>
</protein>
<feature type="region of interest" description="Disordered" evidence="1">
    <location>
        <begin position="384"/>
        <end position="405"/>
    </location>
</feature>